<dbReference type="Pfam" id="PF12796">
    <property type="entry name" value="Ank_2"/>
    <property type="match status" value="1"/>
</dbReference>
<dbReference type="EnsemblMetazoa" id="XM_038212853.1">
    <property type="protein sequence ID" value="XP_038068781.1"/>
    <property type="gene ID" value="LOC119738113"/>
</dbReference>
<dbReference type="InterPro" id="IPR044515">
    <property type="entry name" value="ABTB1"/>
</dbReference>
<dbReference type="InterPro" id="IPR000210">
    <property type="entry name" value="BTB/POZ_dom"/>
</dbReference>
<evidence type="ECO:0000256" key="2">
    <source>
        <dbReference type="ARBA" id="ARBA00023043"/>
    </source>
</evidence>
<feature type="domain" description="BTB" evidence="4">
    <location>
        <begin position="282"/>
        <end position="355"/>
    </location>
</feature>
<dbReference type="Proteomes" id="UP000887568">
    <property type="component" value="Unplaced"/>
</dbReference>
<dbReference type="FunFam" id="3.30.710.10:FF:000063">
    <property type="entry name" value="Ankyrin repeat and BTB/POZ domain-containing protein 1"/>
    <property type="match status" value="1"/>
</dbReference>
<sequence length="487" mass="56389">MAAYRRRSEKSEAFLCCKTGDLAKLQYLVETKEVEVNIRDEWDSTLLYYACLCGHKEVVSYLLDNGAQCEARTFDGERCLYGALTDEIRDMLKSRKAVTTGKACRDSYQEFLRRLLEGNCYEDIVFVVHDETFPAHRCILHARSPYFAEMLETKWRHKSTINIKSAVVRPQAFKAILQYIYTGYLEVHLDCYEDCRRFAKQCQMPELLGQLESKLQAILEFVPQKPGTHVSIVTIEPPQDSTLLQDELQFLADIAVPSVFCQFYGPGILPFCGEVPEQSPFADVCFNVEGQYFYCHKVFFCCRSEYFRALLSDHFSENVQDPYYSLPVVTLHDLTPQIFAKIVYYIYTERVELTEDTSYDVLCFADLYLLPGLKRICANVISRHLSTDNVISVLRVSRMFSLTKLEDQCTEYMAKYLDKFIESEEFEKLIIEDAAEINDREETDSIVVVDDIRHHISRLVETFSEMEEAQCSLHMLDVLLLRLGLDC</sequence>
<dbReference type="GeneID" id="119738113"/>
<feature type="repeat" description="ANK" evidence="3">
    <location>
        <begin position="42"/>
        <end position="74"/>
    </location>
</feature>
<dbReference type="SUPFAM" id="SSF54695">
    <property type="entry name" value="POZ domain"/>
    <property type="match status" value="2"/>
</dbReference>
<evidence type="ECO:0000313" key="6">
    <source>
        <dbReference type="Proteomes" id="UP000887568"/>
    </source>
</evidence>
<dbReference type="Gene3D" id="1.25.40.20">
    <property type="entry name" value="Ankyrin repeat-containing domain"/>
    <property type="match status" value="1"/>
</dbReference>
<dbReference type="AlphaFoldDB" id="A0A914AZU9"/>
<dbReference type="OrthoDB" id="684045at2759"/>
<dbReference type="CDD" id="cd18296">
    <property type="entry name" value="BTB2_POZ_ABTB1_BPOZ1"/>
    <property type="match status" value="1"/>
</dbReference>
<dbReference type="SUPFAM" id="SSF48403">
    <property type="entry name" value="Ankyrin repeat"/>
    <property type="match status" value="1"/>
</dbReference>
<dbReference type="OMA" id="EGARCIY"/>
<dbReference type="CDD" id="cd18295">
    <property type="entry name" value="BTB1_POZ_ABTB1_BPOZ1"/>
    <property type="match status" value="1"/>
</dbReference>
<evidence type="ECO:0000259" key="4">
    <source>
        <dbReference type="PROSITE" id="PS50097"/>
    </source>
</evidence>
<keyword evidence="2 3" id="KW-0040">ANK repeat</keyword>
<evidence type="ECO:0000256" key="1">
    <source>
        <dbReference type="ARBA" id="ARBA00022737"/>
    </source>
</evidence>
<dbReference type="GO" id="GO:0000151">
    <property type="term" value="C:ubiquitin ligase complex"/>
    <property type="evidence" value="ECO:0007669"/>
    <property type="project" value="TreeGrafter"/>
</dbReference>
<dbReference type="SMART" id="SM00225">
    <property type="entry name" value="BTB"/>
    <property type="match status" value="2"/>
</dbReference>
<dbReference type="PROSITE" id="PS50088">
    <property type="entry name" value="ANK_REPEAT"/>
    <property type="match status" value="1"/>
</dbReference>
<dbReference type="InterPro" id="IPR011333">
    <property type="entry name" value="SKP1/BTB/POZ_sf"/>
</dbReference>
<keyword evidence="1" id="KW-0677">Repeat</keyword>
<dbReference type="SMART" id="SM00248">
    <property type="entry name" value="ANK"/>
    <property type="match status" value="2"/>
</dbReference>
<dbReference type="GO" id="GO:0005737">
    <property type="term" value="C:cytoplasm"/>
    <property type="evidence" value="ECO:0007669"/>
    <property type="project" value="TreeGrafter"/>
</dbReference>
<dbReference type="Gene3D" id="3.30.710.10">
    <property type="entry name" value="Potassium Channel Kv1.1, Chain A"/>
    <property type="match status" value="2"/>
</dbReference>
<dbReference type="CTD" id="80325"/>
<protein>
    <recommendedName>
        <fullName evidence="4">BTB domain-containing protein</fullName>
    </recommendedName>
</protein>
<dbReference type="PANTHER" id="PTHR46231:SF1">
    <property type="entry name" value="ANKYRIN REPEAT AND BTB_POZ DOMAIN-CONTAINING PROTEIN 1"/>
    <property type="match status" value="1"/>
</dbReference>
<feature type="domain" description="BTB" evidence="4">
    <location>
        <begin position="122"/>
        <end position="189"/>
    </location>
</feature>
<dbReference type="RefSeq" id="XP_038068781.1">
    <property type="nucleotide sequence ID" value="XM_038212853.1"/>
</dbReference>
<reference evidence="5" key="1">
    <citation type="submission" date="2022-11" db="UniProtKB">
        <authorList>
            <consortium name="EnsemblMetazoa"/>
        </authorList>
    </citation>
    <scope>IDENTIFICATION</scope>
</reference>
<keyword evidence="6" id="KW-1185">Reference proteome</keyword>
<dbReference type="CDD" id="cd18497">
    <property type="entry name" value="BACK_ABTB1_BPOZ"/>
    <property type="match status" value="1"/>
</dbReference>
<dbReference type="PANTHER" id="PTHR46231">
    <property type="entry name" value="ANKYRIN REPEAT AND BTB/POZ DOMAIN-CONTAINING PROTEIN 1"/>
    <property type="match status" value="1"/>
</dbReference>
<evidence type="ECO:0000256" key="3">
    <source>
        <dbReference type="PROSITE-ProRule" id="PRU00023"/>
    </source>
</evidence>
<dbReference type="InterPro" id="IPR036770">
    <property type="entry name" value="Ankyrin_rpt-contain_sf"/>
</dbReference>
<dbReference type="Pfam" id="PF00651">
    <property type="entry name" value="BTB"/>
    <property type="match status" value="2"/>
</dbReference>
<accession>A0A914AZU9</accession>
<name>A0A914AZU9_PATMI</name>
<organism evidence="5 6">
    <name type="scientific">Patiria miniata</name>
    <name type="common">Bat star</name>
    <name type="synonym">Asterina miniata</name>
    <dbReference type="NCBI Taxonomy" id="46514"/>
    <lineage>
        <taxon>Eukaryota</taxon>
        <taxon>Metazoa</taxon>
        <taxon>Echinodermata</taxon>
        <taxon>Eleutherozoa</taxon>
        <taxon>Asterozoa</taxon>
        <taxon>Asteroidea</taxon>
        <taxon>Valvatacea</taxon>
        <taxon>Valvatida</taxon>
        <taxon>Asterinidae</taxon>
        <taxon>Patiria</taxon>
    </lineage>
</organism>
<evidence type="ECO:0000313" key="5">
    <source>
        <dbReference type="EnsemblMetazoa" id="XP_038068781.1"/>
    </source>
</evidence>
<dbReference type="InterPro" id="IPR002110">
    <property type="entry name" value="Ankyrin_rpt"/>
</dbReference>
<dbReference type="PROSITE" id="PS50097">
    <property type="entry name" value="BTB"/>
    <property type="match status" value="2"/>
</dbReference>
<proteinExistence type="predicted"/>